<name>A0AAV1SAH8_9ROSI</name>
<sequence>MDENALIKFHTNFIFGGGKSPLVIDNRETLVFHFPVFMEKIKNMVLTGLEADHLNPYDAVSGLNKLVFPEFCLQRALCVRNVWMNGQNEIRSLWLDKDKIEVYVA</sequence>
<reference evidence="1 2" key="1">
    <citation type="submission" date="2024-01" db="EMBL/GenBank/DDBJ databases">
        <authorList>
            <person name="Waweru B."/>
        </authorList>
    </citation>
    <scope>NUCLEOTIDE SEQUENCE [LARGE SCALE GENOMIC DNA]</scope>
</reference>
<organism evidence="1 2">
    <name type="scientific">Dovyalis caffra</name>
    <dbReference type="NCBI Taxonomy" id="77055"/>
    <lineage>
        <taxon>Eukaryota</taxon>
        <taxon>Viridiplantae</taxon>
        <taxon>Streptophyta</taxon>
        <taxon>Embryophyta</taxon>
        <taxon>Tracheophyta</taxon>
        <taxon>Spermatophyta</taxon>
        <taxon>Magnoliopsida</taxon>
        <taxon>eudicotyledons</taxon>
        <taxon>Gunneridae</taxon>
        <taxon>Pentapetalae</taxon>
        <taxon>rosids</taxon>
        <taxon>fabids</taxon>
        <taxon>Malpighiales</taxon>
        <taxon>Salicaceae</taxon>
        <taxon>Flacourtieae</taxon>
        <taxon>Dovyalis</taxon>
    </lineage>
</organism>
<proteinExistence type="predicted"/>
<gene>
    <name evidence="1" type="ORF">DCAF_LOCUS20614</name>
</gene>
<dbReference type="Proteomes" id="UP001314170">
    <property type="component" value="Unassembled WGS sequence"/>
</dbReference>
<keyword evidence="2" id="KW-1185">Reference proteome</keyword>
<dbReference type="GO" id="GO:0016192">
    <property type="term" value="P:vesicle-mediated transport"/>
    <property type="evidence" value="ECO:0007669"/>
    <property type="project" value="InterPro"/>
</dbReference>
<dbReference type="Pfam" id="PF03311">
    <property type="entry name" value="Cornichon"/>
    <property type="match status" value="1"/>
</dbReference>
<dbReference type="InterPro" id="IPR003377">
    <property type="entry name" value="Cornichon"/>
</dbReference>
<evidence type="ECO:0000313" key="1">
    <source>
        <dbReference type="EMBL" id="CAK7347923.1"/>
    </source>
</evidence>
<protein>
    <submittedName>
        <fullName evidence="1">Uncharacterized protein</fullName>
    </submittedName>
</protein>
<evidence type="ECO:0000313" key="2">
    <source>
        <dbReference type="Proteomes" id="UP001314170"/>
    </source>
</evidence>
<comment type="caution">
    <text evidence="1">The sequence shown here is derived from an EMBL/GenBank/DDBJ whole genome shotgun (WGS) entry which is preliminary data.</text>
</comment>
<accession>A0AAV1SAH8</accession>
<dbReference type="AlphaFoldDB" id="A0AAV1SAH8"/>
<dbReference type="EMBL" id="CAWUPB010001173">
    <property type="protein sequence ID" value="CAK7347923.1"/>
    <property type="molecule type" value="Genomic_DNA"/>
</dbReference>